<evidence type="ECO:0000313" key="2">
    <source>
        <dbReference type="Proteomes" id="UP000054217"/>
    </source>
</evidence>
<gene>
    <name evidence="1" type="ORF">M404DRAFT_372959</name>
</gene>
<reference evidence="1 2" key="1">
    <citation type="submission" date="2014-04" db="EMBL/GenBank/DDBJ databases">
        <authorList>
            <consortium name="DOE Joint Genome Institute"/>
            <person name="Kuo A."/>
            <person name="Kohler A."/>
            <person name="Costa M.D."/>
            <person name="Nagy L.G."/>
            <person name="Floudas D."/>
            <person name="Copeland A."/>
            <person name="Barry K.W."/>
            <person name="Cichocki N."/>
            <person name="Veneault-Fourrey C."/>
            <person name="LaButti K."/>
            <person name="Lindquist E.A."/>
            <person name="Lipzen A."/>
            <person name="Lundell T."/>
            <person name="Morin E."/>
            <person name="Murat C."/>
            <person name="Sun H."/>
            <person name="Tunlid A."/>
            <person name="Henrissat B."/>
            <person name="Grigoriev I.V."/>
            <person name="Hibbett D.S."/>
            <person name="Martin F."/>
            <person name="Nordberg H.P."/>
            <person name="Cantor M.N."/>
            <person name="Hua S.X."/>
        </authorList>
    </citation>
    <scope>NUCLEOTIDE SEQUENCE [LARGE SCALE GENOMIC DNA]</scope>
    <source>
        <strain evidence="1 2">Marx 270</strain>
    </source>
</reference>
<keyword evidence="2" id="KW-1185">Reference proteome</keyword>
<sequence length="149" mass="16985">MSLYSYPPRHSNVNRVLPRARPPVDRCFGAGSSLCDEIQRGALKNISLSSESILTDICTNWIQLCQLQRIIAQAVDGCQNLLKTSLIDRGSKLWYQEEVTRRDKEACASHERQQTSEAHLVAMETLYKVPIATQRTRSERGIENKKKLR</sequence>
<reference evidence="2" key="2">
    <citation type="submission" date="2015-01" db="EMBL/GenBank/DDBJ databases">
        <title>Evolutionary Origins and Diversification of the Mycorrhizal Mutualists.</title>
        <authorList>
            <consortium name="DOE Joint Genome Institute"/>
            <consortium name="Mycorrhizal Genomics Consortium"/>
            <person name="Kohler A."/>
            <person name="Kuo A."/>
            <person name="Nagy L.G."/>
            <person name="Floudas D."/>
            <person name="Copeland A."/>
            <person name="Barry K.W."/>
            <person name="Cichocki N."/>
            <person name="Veneault-Fourrey C."/>
            <person name="LaButti K."/>
            <person name="Lindquist E.A."/>
            <person name="Lipzen A."/>
            <person name="Lundell T."/>
            <person name="Morin E."/>
            <person name="Murat C."/>
            <person name="Riley R."/>
            <person name="Ohm R."/>
            <person name="Sun H."/>
            <person name="Tunlid A."/>
            <person name="Henrissat B."/>
            <person name="Grigoriev I.V."/>
            <person name="Hibbett D.S."/>
            <person name="Martin F."/>
        </authorList>
    </citation>
    <scope>NUCLEOTIDE SEQUENCE [LARGE SCALE GENOMIC DNA]</scope>
    <source>
        <strain evidence="2">Marx 270</strain>
    </source>
</reference>
<dbReference type="AlphaFoldDB" id="A0A0C3NGS7"/>
<accession>A0A0C3NGS7</accession>
<proteinExistence type="predicted"/>
<dbReference type="HOGENOM" id="CLU_1750433_0_0_1"/>
<dbReference type="EMBL" id="KN832089">
    <property type="protein sequence ID" value="KIN94678.1"/>
    <property type="molecule type" value="Genomic_DNA"/>
</dbReference>
<name>A0A0C3NGS7_PISTI</name>
<dbReference type="InParanoid" id="A0A0C3NGS7"/>
<dbReference type="OrthoDB" id="10620998at2759"/>
<protein>
    <submittedName>
        <fullName evidence="1">Uncharacterized protein</fullName>
    </submittedName>
</protein>
<dbReference type="Proteomes" id="UP000054217">
    <property type="component" value="Unassembled WGS sequence"/>
</dbReference>
<evidence type="ECO:0000313" key="1">
    <source>
        <dbReference type="EMBL" id="KIN94678.1"/>
    </source>
</evidence>
<organism evidence="1 2">
    <name type="scientific">Pisolithus tinctorius Marx 270</name>
    <dbReference type="NCBI Taxonomy" id="870435"/>
    <lineage>
        <taxon>Eukaryota</taxon>
        <taxon>Fungi</taxon>
        <taxon>Dikarya</taxon>
        <taxon>Basidiomycota</taxon>
        <taxon>Agaricomycotina</taxon>
        <taxon>Agaricomycetes</taxon>
        <taxon>Agaricomycetidae</taxon>
        <taxon>Boletales</taxon>
        <taxon>Sclerodermatineae</taxon>
        <taxon>Pisolithaceae</taxon>
        <taxon>Pisolithus</taxon>
    </lineage>
</organism>